<accession>A0A5M6CDV3</accession>
<protein>
    <submittedName>
        <fullName evidence="2">Uncharacterized protein</fullName>
    </submittedName>
</protein>
<feature type="transmembrane region" description="Helical" evidence="1">
    <location>
        <begin position="12"/>
        <end position="29"/>
    </location>
</feature>
<gene>
    <name evidence="2" type="ORF">F0919_17825</name>
</gene>
<proteinExistence type="predicted"/>
<dbReference type="RefSeq" id="WP_150034184.1">
    <property type="nucleotide sequence ID" value="NZ_VWSH01000004.1"/>
</dbReference>
<dbReference type="EMBL" id="VWSH01000004">
    <property type="protein sequence ID" value="KAA5532640.1"/>
    <property type="molecule type" value="Genomic_DNA"/>
</dbReference>
<evidence type="ECO:0000256" key="1">
    <source>
        <dbReference type="SAM" id="Phobius"/>
    </source>
</evidence>
<comment type="caution">
    <text evidence="2">The sequence shown here is derived from an EMBL/GenBank/DDBJ whole genome shotgun (WGS) entry which is preliminary data.</text>
</comment>
<keyword evidence="1" id="KW-1133">Transmembrane helix</keyword>
<organism evidence="2 3">
    <name type="scientific">Taibaiella lutea</name>
    <dbReference type="NCBI Taxonomy" id="2608001"/>
    <lineage>
        <taxon>Bacteria</taxon>
        <taxon>Pseudomonadati</taxon>
        <taxon>Bacteroidota</taxon>
        <taxon>Chitinophagia</taxon>
        <taxon>Chitinophagales</taxon>
        <taxon>Chitinophagaceae</taxon>
        <taxon>Taibaiella</taxon>
    </lineage>
</organism>
<keyword evidence="3" id="KW-1185">Reference proteome</keyword>
<reference evidence="2 3" key="1">
    <citation type="submission" date="2019-09" db="EMBL/GenBank/DDBJ databases">
        <title>Genome sequence and assembly of Taibaiella sp.</title>
        <authorList>
            <person name="Chhetri G."/>
        </authorList>
    </citation>
    <scope>NUCLEOTIDE SEQUENCE [LARGE SCALE GENOMIC DNA]</scope>
    <source>
        <strain evidence="2 3">KVB11</strain>
    </source>
</reference>
<keyword evidence="1" id="KW-0812">Transmembrane</keyword>
<keyword evidence="1" id="KW-0472">Membrane</keyword>
<sequence length="162" mass="18807">MKNTNSPDIKGKPMFGIVGLIVGFFILWPQPRSSSQTDMKTIAPAQSTIDSLEYLRQLNDRKEDRNLTEAHELIIMTKQLSNKAPRIVSNSIKVLKPTVAIRYNGEIFEPPAEYYKGYVIVDIDNFLEDMNTSVETPVPNEFIDTAFYVPKPKRHWWKFWKR</sequence>
<dbReference type="AlphaFoldDB" id="A0A5M6CDV3"/>
<dbReference type="Proteomes" id="UP000323632">
    <property type="component" value="Unassembled WGS sequence"/>
</dbReference>
<evidence type="ECO:0000313" key="3">
    <source>
        <dbReference type="Proteomes" id="UP000323632"/>
    </source>
</evidence>
<name>A0A5M6CDV3_9BACT</name>
<evidence type="ECO:0000313" key="2">
    <source>
        <dbReference type="EMBL" id="KAA5532640.1"/>
    </source>
</evidence>